<protein>
    <submittedName>
        <fullName evidence="2">Uncharacterized protein</fullName>
    </submittedName>
</protein>
<keyword evidence="1" id="KW-0812">Transmembrane</keyword>
<evidence type="ECO:0000256" key="1">
    <source>
        <dbReference type="SAM" id="Phobius"/>
    </source>
</evidence>
<feature type="transmembrane region" description="Helical" evidence="1">
    <location>
        <begin position="54"/>
        <end position="75"/>
    </location>
</feature>
<reference evidence="2 3" key="1">
    <citation type="submission" date="2018-09" db="EMBL/GenBank/DDBJ databases">
        <title>A high-quality reference genome of wild soybean provides a powerful tool to mine soybean genomes.</title>
        <authorList>
            <person name="Xie M."/>
            <person name="Chung C.Y.L."/>
            <person name="Li M.-W."/>
            <person name="Wong F.-L."/>
            <person name="Chan T.-F."/>
            <person name="Lam H.-M."/>
        </authorList>
    </citation>
    <scope>NUCLEOTIDE SEQUENCE [LARGE SCALE GENOMIC DNA]</scope>
    <source>
        <strain evidence="3">cv. W05</strain>
        <tissue evidence="2">Hypocotyl of etiolated seedlings</tissue>
    </source>
</reference>
<keyword evidence="1" id="KW-0472">Membrane</keyword>
<keyword evidence="3" id="KW-1185">Reference proteome</keyword>
<feature type="transmembrane region" description="Helical" evidence="1">
    <location>
        <begin position="87"/>
        <end position="106"/>
    </location>
</feature>
<keyword evidence="1" id="KW-1133">Transmembrane helix</keyword>
<dbReference type="Proteomes" id="UP000289340">
    <property type="component" value="Chromosome 6"/>
</dbReference>
<comment type="caution">
    <text evidence="2">The sequence shown here is derived from an EMBL/GenBank/DDBJ whole genome shotgun (WGS) entry which is preliminary data.</text>
</comment>
<accession>A0A445K6B7</accession>
<dbReference type="EMBL" id="QZWG01000006">
    <property type="protein sequence ID" value="RZC06276.1"/>
    <property type="molecule type" value="Genomic_DNA"/>
</dbReference>
<gene>
    <name evidence="2" type="ORF">D0Y65_014023</name>
</gene>
<dbReference type="AlphaFoldDB" id="A0A445K6B7"/>
<name>A0A445K6B7_GLYSO</name>
<organism evidence="2 3">
    <name type="scientific">Glycine soja</name>
    <name type="common">Wild soybean</name>
    <dbReference type="NCBI Taxonomy" id="3848"/>
    <lineage>
        <taxon>Eukaryota</taxon>
        <taxon>Viridiplantae</taxon>
        <taxon>Streptophyta</taxon>
        <taxon>Embryophyta</taxon>
        <taxon>Tracheophyta</taxon>
        <taxon>Spermatophyta</taxon>
        <taxon>Magnoliopsida</taxon>
        <taxon>eudicotyledons</taxon>
        <taxon>Gunneridae</taxon>
        <taxon>Pentapetalae</taxon>
        <taxon>rosids</taxon>
        <taxon>fabids</taxon>
        <taxon>Fabales</taxon>
        <taxon>Fabaceae</taxon>
        <taxon>Papilionoideae</taxon>
        <taxon>50 kb inversion clade</taxon>
        <taxon>NPAAA clade</taxon>
        <taxon>indigoferoid/millettioid clade</taxon>
        <taxon>Phaseoleae</taxon>
        <taxon>Glycine</taxon>
        <taxon>Glycine subgen. Soja</taxon>
    </lineage>
</organism>
<evidence type="ECO:0000313" key="3">
    <source>
        <dbReference type="Proteomes" id="UP000289340"/>
    </source>
</evidence>
<sequence length="201" mass="22076">MAVTVKLMALIVSFFGLLSFILGVIAENKKPPAGMPVPVKDGVTCKFSADLTLALGYLSVIFLIASTVVGYLSLFYPYKGKAVPQRVLFKSTTFMVFFNVALISQASSLKPLGDNNLESIPRMVCVPRFPPLEPTQSFLIHRDHYSFQLVLFPYGTQSKISFDFCQLAHRILTVEYGHFQIPPRLPSCAVAPSSPPLASTV</sequence>
<evidence type="ECO:0000313" key="2">
    <source>
        <dbReference type="EMBL" id="RZC06276.1"/>
    </source>
</evidence>
<feature type="transmembrane region" description="Helical" evidence="1">
    <location>
        <begin position="7"/>
        <end position="26"/>
    </location>
</feature>
<proteinExistence type="predicted"/>